<organism evidence="1 2">
    <name type="scientific">Clostridium paridis</name>
    <dbReference type="NCBI Taxonomy" id="2803863"/>
    <lineage>
        <taxon>Bacteria</taxon>
        <taxon>Bacillati</taxon>
        <taxon>Bacillota</taxon>
        <taxon>Clostridia</taxon>
        <taxon>Eubacteriales</taxon>
        <taxon>Clostridiaceae</taxon>
        <taxon>Clostridium</taxon>
    </lineage>
</organism>
<proteinExistence type="predicted"/>
<dbReference type="Pfam" id="PF15933">
    <property type="entry name" value="RnlB_antitoxin"/>
    <property type="match status" value="1"/>
</dbReference>
<dbReference type="EMBL" id="JAESWA010000022">
    <property type="protein sequence ID" value="MBL4932259.1"/>
    <property type="molecule type" value="Genomic_DNA"/>
</dbReference>
<protein>
    <submittedName>
        <fullName evidence="1">Type II toxin-antitoxin system RnlB family antitoxin</fullName>
    </submittedName>
</protein>
<dbReference type="InterPro" id="IPR031834">
    <property type="entry name" value="RnlB/LsoB_antitoxin"/>
</dbReference>
<comment type="caution">
    <text evidence="1">The sequence shown here is derived from an EMBL/GenBank/DDBJ whole genome shotgun (WGS) entry which is preliminary data.</text>
</comment>
<reference evidence="1" key="1">
    <citation type="submission" date="2021-01" db="EMBL/GenBank/DDBJ databases">
        <title>Genome public.</title>
        <authorList>
            <person name="Liu C."/>
            <person name="Sun Q."/>
        </authorList>
    </citation>
    <scope>NUCLEOTIDE SEQUENCE</scope>
    <source>
        <strain evidence="1">YIM B02565</strain>
    </source>
</reference>
<evidence type="ECO:0000313" key="1">
    <source>
        <dbReference type="EMBL" id="MBL4932259.1"/>
    </source>
</evidence>
<dbReference type="AlphaFoldDB" id="A0A937FEB4"/>
<sequence>MKNFFIEKFNMENQCIVLSTSYISPLDEIDVLQDELRKQNYFGTLIIDLLLCNGLSSNRYIEVYFNGDDLDFSTLKVVSNVSTTIRKKSNQFYMSHKDVLNRGILSDAHRYIVENGLI</sequence>
<keyword evidence="2" id="KW-1185">Reference proteome</keyword>
<accession>A0A937FEB4</accession>
<dbReference type="Proteomes" id="UP000623681">
    <property type="component" value="Unassembled WGS sequence"/>
</dbReference>
<dbReference type="RefSeq" id="WP_202767626.1">
    <property type="nucleotide sequence ID" value="NZ_JAESWA010000022.1"/>
</dbReference>
<evidence type="ECO:0000313" key="2">
    <source>
        <dbReference type="Proteomes" id="UP000623681"/>
    </source>
</evidence>
<gene>
    <name evidence="1" type="ORF">JK634_10610</name>
</gene>
<name>A0A937FEB4_9CLOT</name>